<keyword evidence="3" id="KW-1185">Reference proteome</keyword>
<dbReference type="PANTHER" id="PTHR33361">
    <property type="entry name" value="GLR0591 PROTEIN"/>
    <property type="match status" value="1"/>
</dbReference>
<feature type="chain" id="PRO_5046030428" evidence="1">
    <location>
        <begin position="23"/>
        <end position="505"/>
    </location>
</feature>
<dbReference type="RefSeq" id="WP_198574374.1">
    <property type="nucleotide sequence ID" value="NZ_JADWOX010000001.1"/>
</dbReference>
<protein>
    <submittedName>
        <fullName evidence="2">DUF885 domain-containing protein</fullName>
    </submittedName>
</protein>
<evidence type="ECO:0000256" key="1">
    <source>
        <dbReference type="SAM" id="SignalP"/>
    </source>
</evidence>
<comment type="caution">
    <text evidence="2">The sequence shown here is derived from an EMBL/GenBank/DDBJ whole genome shotgun (WGS) entry which is preliminary data.</text>
</comment>
<organism evidence="2 3">
    <name type="scientific">Caulobacter hibisci</name>
    <dbReference type="NCBI Taxonomy" id="2035993"/>
    <lineage>
        <taxon>Bacteria</taxon>
        <taxon>Pseudomonadati</taxon>
        <taxon>Pseudomonadota</taxon>
        <taxon>Alphaproteobacteria</taxon>
        <taxon>Caulobacterales</taxon>
        <taxon>Caulobacteraceae</taxon>
        <taxon>Caulobacter</taxon>
    </lineage>
</organism>
<reference evidence="2 3" key="1">
    <citation type="submission" date="2020-11" db="EMBL/GenBank/DDBJ databases">
        <title>genome sequence of strain KACC 18849.</title>
        <authorList>
            <person name="Gao J."/>
            <person name="Zhang X."/>
        </authorList>
    </citation>
    <scope>NUCLEOTIDE SEQUENCE [LARGE SCALE GENOMIC DNA]</scope>
    <source>
        <strain evidence="2 3">KACC 18849</strain>
    </source>
</reference>
<feature type="signal peptide" evidence="1">
    <location>
        <begin position="1"/>
        <end position="22"/>
    </location>
</feature>
<name>A0ABS0SS10_9CAUL</name>
<dbReference type="InterPro" id="IPR010281">
    <property type="entry name" value="DUF885"/>
</dbReference>
<gene>
    <name evidence="2" type="ORF">I4Q42_01920</name>
</gene>
<sequence>MIDRRAMMLLAAAGLAAGPATARETDADTALKVLLDGFAKGGTAAERLKALAAIDAAALSPHARIDHDAVRIAAEGEAALVRRFPFGAGLAGPYVVTTRAGAWLKAAEAVGKPEAEATLVKRIDAETDQIEHDAARGVILPHVQIARLETAIVEVARKVAAAPALATSLTWQAETLSTLKPRAGRAAGVRFKDREAYYAMMLQAQLGAAVAPAEARRRLDDVIRALHARADVLLKAQGLTSGGVGERLRALAADERWLYSDDDAGRDRAVADMAPWLAKARARLPQSFKGLPAAVDAVSVRRMSPADEAAGRQGYRDLPSADGSKPGAYYLDLKQIRRRPSWSLPAVVHHEVIPGHMLQIPLEEASGAHPYRTRVACPAAMEGWAVYAEHLFWETGAFDGEPLAEIGGLYWILFRAARARMDLGIHLEGWTPERAMAFLAETQGDPVIFAPFTQEVERAAIAPGAAAGQGLYWLELARLRQGWRGTLREFHSRVLDRGTLPLALL</sequence>
<dbReference type="EMBL" id="JADWOX010000001">
    <property type="protein sequence ID" value="MBI1682420.1"/>
    <property type="molecule type" value="Genomic_DNA"/>
</dbReference>
<keyword evidence="1" id="KW-0732">Signal</keyword>
<dbReference type="PANTHER" id="PTHR33361:SF2">
    <property type="entry name" value="DUF885 DOMAIN-CONTAINING PROTEIN"/>
    <property type="match status" value="1"/>
</dbReference>
<dbReference type="Pfam" id="PF05960">
    <property type="entry name" value="DUF885"/>
    <property type="match status" value="1"/>
</dbReference>
<evidence type="ECO:0000313" key="3">
    <source>
        <dbReference type="Proteomes" id="UP000639859"/>
    </source>
</evidence>
<proteinExistence type="predicted"/>
<evidence type="ECO:0000313" key="2">
    <source>
        <dbReference type="EMBL" id="MBI1682420.1"/>
    </source>
</evidence>
<dbReference type="Proteomes" id="UP000639859">
    <property type="component" value="Unassembled WGS sequence"/>
</dbReference>
<accession>A0ABS0SS10</accession>